<dbReference type="Gene3D" id="3.40.50.10190">
    <property type="entry name" value="BRCT domain"/>
    <property type="match status" value="1"/>
</dbReference>
<feature type="region of interest" description="Disordered" evidence="1">
    <location>
        <begin position="200"/>
        <end position="234"/>
    </location>
</feature>
<gene>
    <name evidence="3" type="ORF">AKO1_006422</name>
</gene>
<sequence length="330" mass="37377">MEQKIGQPPTKKSKRREPEVVVLFSGFKKSSREYSPEVRDKLIEQVKKIGGTVYIDESEHDIHESVTHIVAPPGARTPKLIVGCLTHRWIIDIEWVHECMKKKAFVDPSPYGFKSSNEPFLNKNVFLTPEFKQSDEMFRVSKSAFCLAFVEQYGGGHIIDASEKADVIIIGNNESKTTYNDQLCLKWIELIHYIYPQDVTSKSSTPPQSVNETPREAAPQLSSPSKKKEHVGHEVIDPVTMTQEQLEKSRIEELLDYCRLHGLPTSKNSKKLIASRIMCHLQETKEDSEKKQPTTPKKSTPKKKGKTTPTKRKAREIDGDDGQSDASSDD</sequence>
<evidence type="ECO:0000256" key="1">
    <source>
        <dbReference type="SAM" id="MobiDB-lite"/>
    </source>
</evidence>
<name>A0AAW2YJG5_9EUKA</name>
<proteinExistence type="predicted"/>
<reference evidence="3 4" key="1">
    <citation type="submission" date="2024-03" db="EMBL/GenBank/DDBJ databases">
        <title>The Acrasis kona genome and developmental transcriptomes reveal deep origins of eukaryotic multicellular pathways.</title>
        <authorList>
            <person name="Sheikh S."/>
            <person name="Fu C.-J."/>
            <person name="Brown M.W."/>
            <person name="Baldauf S.L."/>
        </authorList>
    </citation>
    <scope>NUCLEOTIDE SEQUENCE [LARGE SCALE GENOMIC DNA]</scope>
    <source>
        <strain evidence="3 4">ATCC MYA-3509</strain>
    </source>
</reference>
<feature type="domain" description="BRCT" evidence="2">
    <location>
        <begin position="20"/>
        <end position="113"/>
    </location>
</feature>
<dbReference type="AlphaFoldDB" id="A0AAW2YJG5"/>
<dbReference type="Proteomes" id="UP001431209">
    <property type="component" value="Unassembled WGS sequence"/>
</dbReference>
<comment type="caution">
    <text evidence="3">The sequence shown here is derived from an EMBL/GenBank/DDBJ whole genome shotgun (WGS) entry which is preliminary data.</text>
</comment>
<feature type="compositionally biased region" description="Basic residues" evidence="1">
    <location>
        <begin position="299"/>
        <end position="314"/>
    </location>
</feature>
<dbReference type="InterPro" id="IPR001357">
    <property type="entry name" value="BRCT_dom"/>
</dbReference>
<evidence type="ECO:0000259" key="2">
    <source>
        <dbReference type="PROSITE" id="PS50172"/>
    </source>
</evidence>
<feature type="compositionally biased region" description="Basic and acidic residues" evidence="1">
    <location>
        <begin position="282"/>
        <end position="292"/>
    </location>
</feature>
<feature type="region of interest" description="Disordered" evidence="1">
    <location>
        <begin position="282"/>
        <end position="330"/>
    </location>
</feature>
<dbReference type="SMART" id="SM00292">
    <property type="entry name" value="BRCT"/>
    <property type="match status" value="1"/>
</dbReference>
<feature type="compositionally biased region" description="Acidic residues" evidence="1">
    <location>
        <begin position="318"/>
        <end position="330"/>
    </location>
</feature>
<feature type="compositionally biased region" description="Polar residues" evidence="1">
    <location>
        <begin position="200"/>
        <end position="212"/>
    </location>
</feature>
<dbReference type="InterPro" id="IPR036420">
    <property type="entry name" value="BRCT_dom_sf"/>
</dbReference>
<evidence type="ECO:0000313" key="4">
    <source>
        <dbReference type="Proteomes" id="UP001431209"/>
    </source>
</evidence>
<keyword evidence="4" id="KW-1185">Reference proteome</keyword>
<evidence type="ECO:0000313" key="3">
    <source>
        <dbReference type="EMBL" id="KAL0476971.1"/>
    </source>
</evidence>
<dbReference type="SUPFAM" id="SSF52113">
    <property type="entry name" value="BRCT domain"/>
    <property type="match status" value="1"/>
</dbReference>
<protein>
    <submittedName>
        <fullName evidence="3">BRCA1</fullName>
    </submittedName>
</protein>
<accession>A0AAW2YJG5</accession>
<organism evidence="3 4">
    <name type="scientific">Acrasis kona</name>
    <dbReference type="NCBI Taxonomy" id="1008807"/>
    <lineage>
        <taxon>Eukaryota</taxon>
        <taxon>Discoba</taxon>
        <taxon>Heterolobosea</taxon>
        <taxon>Tetramitia</taxon>
        <taxon>Eutetramitia</taxon>
        <taxon>Acrasidae</taxon>
        <taxon>Acrasis</taxon>
    </lineage>
</organism>
<dbReference type="EMBL" id="JAOPGA020000124">
    <property type="protein sequence ID" value="KAL0476971.1"/>
    <property type="molecule type" value="Genomic_DNA"/>
</dbReference>
<dbReference type="PROSITE" id="PS50172">
    <property type="entry name" value="BRCT"/>
    <property type="match status" value="1"/>
</dbReference>
<dbReference type="Pfam" id="PF16770">
    <property type="entry name" value="RTT107_BRCT_5"/>
    <property type="match status" value="1"/>
</dbReference>